<keyword evidence="3" id="KW-1185">Reference proteome</keyword>
<name>A0A0C9MJ62_9FUNG</name>
<reference evidence="2" key="1">
    <citation type="submission" date="2014-09" db="EMBL/GenBank/DDBJ databases">
        <title>Draft genome sequence of an oleaginous Mucoromycotina fungus Mucor ambiguus NBRC6742.</title>
        <authorList>
            <person name="Takeda I."/>
            <person name="Yamane N."/>
            <person name="Morita T."/>
            <person name="Tamano K."/>
            <person name="Machida M."/>
            <person name="Baker S."/>
            <person name="Koike H."/>
        </authorList>
    </citation>
    <scope>NUCLEOTIDE SEQUENCE</scope>
    <source>
        <strain evidence="2">NBRC 6742</strain>
    </source>
</reference>
<organism evidence="2">
    <name type="scientific">Mucor ambiguus</name>
    <dbReference type="NCBI Taxonomy" id="91626"/>
    <lineage>
        <taxon>Eukaryota</taxon>
        <taxon>Fungi</taxon>
        <taxon>Fungi incertae sedis</taxon>
        <taxon>Mucoromycota</taxon>
        <taxon>Mucoromycotina</taxon>
        <taxon>Mucoromycetes</taxon>
        <taxon>Mucorales</taxon>
        <taxon>Mucorineae</taxon>
        <taxon>Mucoraceae</taxon>
        <taxon>Mucor</taxon>
    </lineage>
</organism>
<proteinExistence type="predicted"/>
<evidence type="ECO:0000313" key="3">
    <source>
        <dbReference type="Proteomes" id="UP000053815"/>
    </source>
</evidence>
<sequence length="457" mass="51544">MKQFELFENDYWKSTLQSVDATLSMLSAFDERHIEEIDKAIDSLHKLLAMGDEFDKTKRHHQQQERGNNNSTEISHDILNEIAASEDPYQRRLQKAIELSIKDYSTNQRNAQRKTSEADKPQNRQSPRYYGLNTEYDYDGQFTQDMKTAIELSLKEEIKMNKVYETKTHGCATTPAQKAKASVPCEQRNNGKLTSNATRKREISVEISTLKASNSSCCDYDPPTENNEPPSNNGHLKLELNTANGNKVDKKTTQLKPESPLANLVSPTVSAPVPLRRNVPAVLQAQEKTMINVPQPQSNPTQTSIRQSQPSYESFRQYQQQALQHQNLLRQYQQEHLPQPVKFTPYCSDDYLLAETASSTASSGRSSPVIFTRAATGFESKPRKMKHSNNLLHGGVLKSKQEVIGEWVNGSGGADSWEFFASSTDTKWKMGIDTEKIAEWGKEQAKNEVAETPNLPG</sequence>
<dbReference type="AlphaFoldDB" id="A0A0C9MJ62"/>
<evidence type="ECO:0000313" key="2">
    <source>
        <dbReference type="EMBL" id="GAN07459.1"/>
    </source>
</evidence>
<feature type="region of interest" description="Disordered" evidence="1">
    <location>
        <begin position="104"/>
        <end position="129"/>
    </location>
</feature>
<evidence type="ECO:0000256" key="1">
    <source>
        <dbReference type="SAM" id="MobiDB-lite"/>
    </source>
</evidence>
<dbReference type="Proteomes" id="UP000053815">
    <property type="component" value="Unassembled WGS sequence"/>
</dbReference>
<dbReference type="EMBL" id="DF836451">
    <property type="protein sequence ID" value="GAN07459.1"/>
    <property type="molecule type" value="Genomic_DNA"/>
</dbReference>
<gene>
    <name evidence="2" type="ORF">MAM1_0162c06956</name>
</gene>
<dbReference type="OrthoDB" id="10398213at2759"/>
<protein>
    <submittedName>
        <fullName evidence="2">Uncharacterized protein</fullName>
    </submittedName>
</protein>
<dbReference type="Gene3D" id="6.10.140.100">
    <property type="match status" value="1"/>
</dbReference>
<accession>A0A0C9MJ62</accession>